<keyword evidence="2" id="KW-1185">Reference proteome</keyword>
<evidence type="ECO:0000313" key="1">
    <source>
        <dbReference type="EMBL" id="KAK1863221.1"/>
    </source>
</evidence>
<proteinExistence type="predicted"/>
<evidence type="ECO:0000313" key="2">
    <source>
        <dbReference type="Proteomes" id="UP000798662"/>
    </source>
</evidence>
<name>A0ACC3BYW7_PYRYE</name>
<organism evidence="1 2">
    <name type="scientific">Pyropia yezoensis</name>
    <name type="common">Susabi-nori</name>
    <name type="synonym">Porphyra yezoensis</name>
    <dbReference type="NCBI Taxonomy" id="2788"/>
    <lineage>
        <taxon>Eukaryota</taxon>
        <taxon>Rhodophyta</taxon>
        <taxon>Bangiophyceae</taxon>
        <taxon>Bangiales</taxon>
        <taxon>Bangiaceae</taxon>
        <taxon>Pyropia</taxon>
    </lineage>
</organism>
<protein>
    <submittedName>
        <fullName evidence="1">Uncharacterized protein</fullName>
    </submittedName>
</protein>
<sequence>MRVCPRTVVAAVAVAAAAVAASSLASSLGAAAAAVAATGPGAAPGGAVAIARQASTLAGAACASDDDCGGYAVYPPLWCRADPNGEPGLACRRFAAMGEACGRGALCIGAGNITSPGANGCIDGTCAVRPPAAVGEPCGDRPCVPVADCLDTSFAFTWGSTLGTCVTRGYEGEVCGTPTAMCSFDLVCGEDANGGKACEGNRCAGGGPGTCRRTRAGDACVAQSSPSCADNSAPQVLACVAGVCAAQVAAGGACSRTDECDDGDLLVCAPPTGPACDFPGCPVGVAGTCRPLAVGDPCAYNCAGGDLVCELTGHRTLVQACVRLKAEGEACELRGAANVCGTSRTDNNRLLCIGGRCSATSAGAALGDECWDDFDQCTGNTTCGDPGGVPHAVCIASKRGAWGDACGVDAGFVKCGARLRCNRDFVCESTAPTVTGPGKWGWQCIDTFGCESTVEPGTGAVLECRNSRTRPAGGRRCTYIRDAGAACDVETPDEPVDCAGGLVCAGGECRPEDAPRRPVGEACLASDECDGAAAAPPVAACRGAANDWLDRCVAVGPPGSTCDNALVQCSGDGDCIDGRCVGKTPLGSPCSSSEECAFGGECWRGAGAVGRTCRAWVGLGESCDNVASKCWRELRCGDGGVCENPSGSPLDDLLCNTDADCTALDGVLPGVCQETDRAGGRRRCRAVLSPGQPCASGSSVCAVGYRCTRDFTPAIAVCARDAGRGDACGGEPGVYCAEGLTCMDGECGTTGAAGEQCDGDGGGGAAGCADGLACRQRSNPDRNPGTVCGTPVAAGELCSDDEWRLCAAGQWCLPASSGPACWLDLICFEGVCA</sequence>
<accession>A0ACC3BYW7</accession>
<gene>
    <name evidence="1" type="ORF">I4F81_005782</name>
</gene>
<reference evidence="1" key="1">
    <citation type="submission" date="2019-11" db="EMBL/GenBank/DDBJ databases">
        <title>Nori genome reveals adaptations in red seaweeds to the harsh intertidal environment.</title>
        <authorList>
            <person name="Wang D."/>
            <person name="Mao Y."/>
        </authorList>
    </citation>
    <scope>NUCLEOTIDE SEQUENCE</scope>
    <source>
        <tissue evidence="1">Gametophyte</tissue>
    </source>
</reference>
<comment type="caution">
    <text evidence="1">The sequence shown here is derived from an EMBL/GenBank/DDBJ whole genome shotgun (WGS) entry which is preliminary data.</text>
</comment>
<dbReference type="EMBL" id="CM020619">
    <property type="protein sequence ID" value="KAK1863221.1"/>
    <property type="molecule type" value="Genomic_DNA"/>
</dbReference>
<dbReference type="Proteomes" id="UP000798662">
    <property type="component" value="Chromosome 2"/>
</dbReference>